<geneLocation type="plasmid" evidence="1 2">
    <name>unnamed1</name>
</geneLocation>
<name>A0ABY7U1S4_9SPHN</name>
<organism evidence="1 2">
    <name type="scientific">Novosphingobium humi</name>
    <dbReference type="NCBI Taxonomy" id="2282397"/>
    <lineage>
        <taxon>Bacteria</taxon>
        <taxon>Pseudomonadati</taxon>
        <taxon>Pseudomonadota</taxon>
        <taxon>Alphaproteobacteria</taxon>
        <taxon>Sphingomonadales</taxon>
        <taxon>Sphingomonadaceae</taxon>
        <taxon>Novosphingobium</taxon>
    </lineage>
</organism>
<gene>
    <name evidence="1" type="ORF">PQ457_18885</name>
</gene>
<keyword evidence="1" id="KW-0614">Plasmid</keyword>
<evidence type="ECO:0000313" key="1">
    <source>
        <dbReference type="EMBL" id="WCT79080.1"/>
    </source>
</evidence>
<proteinExistence type="predicted"/>
<dbReference type="RefSeq" id="WP_273619371.1">
    <property type="nucleotide sequence ID" value="NZ_CP117418.1"/>
</dbReference>
<dbReference type="EMBL" id="CP117418">
    <property type="protein sequence ID" value="WCT79080.1"/>
    <property type="molecule type" value="Genomic_DNA"/>
</dbReference>
<evidence type="ECO:0008006" key="3">
    <source>
        <dbReference type="Google" id="ProtNLM"/>
    </source>
</evidence>
<keyword evidence="2" id="KW-1185">Reference proteome</keyword>
<dbReference type="Proteomes" id="UP001218231">
    <property type="component" value="Plasmid unnamed1"/>
</dbReference>
<evidence type="ECO:0000313" key="2">
    <source>
        <dbReference type="Proteomes" id="UP001218231"/>
    </source>
</evidence>
<protein>
    <recommendedName>
        <fullName evidence="3">DUF4238 domain-containing protein</fullName>
    </recommendedName>
</protein>
<accession>A0ABY7U1S4</accession>
<reference evidence="1 2" key="1">
    <citation type="submission" date="2023-02" db="EMBL/GenBank/DDBJ databases">
        <title>Genome sequence of Novosphingobium humi KACC 19094.</title>
        <authorList>
            <person name="Kim S."/>
            <person name="Heo J."/>
            <person name="Kwon S.-W."/>
        </authorList>
    </citation>
    <scope>NUCLEOTIDE SEQUENCE [LARGE SCALE GENOMIC DNA]</scope>
    <source>
        <strain evidence="1 2">KACC 19094</strain>
        <plasmid evidence="1 2">unnamed1</plasmid>
    </source>
</reference>
<sequence>MAKLKSERHHWWPECISKLWADDEGFVGQMMPNGEIRRLKPKNIGVIGNGHHIKLSDDPTVDSPWDQSFEPEFDRADSAFPGLIAWLETLERCDPPFERARAERIVRQPVSDQQFATLIECLVSLAVRSPRCRSRAVSLAEHFRGPLPEHERNSLIGLNIRNAQRDAVKEISGRGKAMVLYSPEREFIYGDGFYNNMPIPVQHWHGPKLLVPLTPAIAVLFARPMQYMTEPRLVTLVLAQAETEKLNHAIQIYARQFLFFRTEQPTLDNAFAQGKHLIFADHRNPIELLIHAIPGVPPRDTSLDFLLDMPRGKVEIL</sequence>